<feature type="non-terminal residue" evidence="1">
    <location>
        <position position="1"/>
    </location>
</feature>
<comment type="caution">
    <text evidence="1">The sequence shown here is derived from an EMBL/GenBank/DDBJ whole genome shotgun (WGS) entry which is preliminary data.</text>
</comment>
<keyword evidence="2" id="KW-1185">Reference proteome</keyword>
<reference evidence="1 2" key="1">
    <citation type="journal article" date="2020" name="Cell">
        <title>Large-Scale Comparative Analyses of Tick Genomes Elucidate Their Genetic Diversity and Vector Capacities.</title>
        <authorList>
            <consortium name="Tick Genome and Microbiome Consortium (TIGMIC)"/>
            <person name="Jia N."/>
            <person name="Wang J."/>
            <person name="Shi W."/>
            <person name="Du L."/>
            <person name="Sun Y."/>
            <person name="Zhan W."/>
            <person name="Jiang J.F."/>
            <person name="Wang Q."/>
            <person name="Zhang B."/>
            <person name="Ji P."/>
            <person name="Bell-Sakyi L."/>
            <person name="Cui X.M."/>
            <person name="Yuan T.T."/>
            <person name="Jiang B.G."/>
            <person name="Yang W.F."/>
            <person name="Lam T.T."/>
            <person name="Chang Q.C."/>
            <person name="Ding S.J."/>
            <person name="Wang X.J."/>
            <person name="Zhu J.G."/>
            <person name="Ruan X.D."/>
            <person name="Zhao L."/>
            <person name="Wei J.T."/>
            <person name="Ye R.Z."/>
            <person name="Que T.C."/>
            <person name="Du C.H."/>
            <person name="Zhou Y.H."/>
            <person name="Cheng J.X."/>
            <person name="Dai P.F."/>
            <person name="Guo W.B."/>
            <person name="Han X.H."/>
            <person name="Huang E.J."/>
            <person name="Li L.F."/>
            <person name="Wei W."/>
            <person name="Gao Y.C."/>
            <person name="Liu J.Z."/>
            <person name="Shao H.Z."/>
            <person name="Wang X."/>
            <person name="Wang C.C."/>
            <person name="Yang T.C."/>
            <person name="Huo Q.B."/>
            <person name="Li W."/>
            <person name="Chen H.Y."/>
            <person name="Chen S.E."/>
            <person name="Zhou L.G."/>
            <person name="Ni X.B."/>
            <person name="Tian J.H."/>
            <person name="Sheng Y."/>
            <person name="Liu T."/>
            <person name="Pan Y.S."/>
            <person name="Xia L.Y."/>
            <person name="Li J."/>
            <person name="Zhao F."/>
            <person name="Cao W.C."/>
        </authorList>
    </citation>
    <scope>NUCLEOTIDE SEQUENCE [LARGE SCALE GENOMIC DNA]</scope>
    <source>
        <strain evidence="1">Iper-2018</strain>
    </source>
</reference>
<name>A0AC60QXU3_IXOPE</name>
<sequence length="256" mass="29020">PGKAAIYVKYHLQHAPIDLSKWCTSRQEVVAVLIPIIVGGDFNAPNMKWGYKQDSSRGRQVYDRFTDRRFHLLNLPGPTRLGDPSNAPELTWWLQVTDSDKLRSSLNITAQNPETVQRAFKEAMLECTMTTTVHCDQPTPDPHLLRLWQQRPEAHLEALWRTFHAMERPHQAEGRTGNIQLRLELTDDEFAARAAATFFPRHASPSKTPSRVLVAAPLQDMDGLPYEVYKNLEGEAVTDLLAIINKIWEAGELSTS</sequence>
<dbReference type="EMBL" id="JABSTQ010002033">
    <property type="protein sequence ID" value="KAG0444434.1"/>
    <property type="molecule type" value="Genomic_DNA"/>
</dbReference>
<evidence type="ECO:0000313" key="1">
    <source>
        <dbReference type="EMBL" id="KAG0444434.1"/>
    </source>
</evidence>
<evidence type="ECO:0000313" key="2">
    <source>
        <dbReference type="Proteomes" id="UP000805193"/>
    </source>
</evidence>
<gene>
    <name evidence="1" type="ORF">HPB47_013800</name>
</gene>
<organism evidence="1 2">
    <name type="scientific">Ixodes persulcatus</name>
    <name type="common">Taiga tick</name>
    <dbReference type="NCBI Taxonomy" id="34615"/>
    <lineage>
        <taxon>Eukaryota</taxon>
        <taxon>Metazoa</taxon>
        <taxon>Ecdysozoa</taxon>
        <taxon>Arthropoda</taxon>
        <taxon>Chelicerata</taxon>
        <taxon>Arachnida</taxon>
        <taxon>Acari</taxon>
        <taxon>Parasitiformes</taxon>
        <taxon>Ixodida</taxon>
        <taxon>Ixodoidea</taxon>
        <taxon>Ixodidae</taxon>
        <taxon>Ixodinae</taxon>
        <taxon>Ixodes</taxon>
    </lineage>
</organism>
<proteinExistence type="predicted"/>
<dbReference type="Proteomes" id="UP000805193">
    <property type="component" value="Unassembled WGS sequence"/>
</dbReference>
<accession>A0AC60QXU3</accession>
<protein>
    <submittedName>
        <fullName evidence="1">Uncharacterized protein</fullName>
    </submittedName>
</protein>